<accession>A0A2K8U3E3</accession>
<evidence type="ECO:0000313" key="3">
    <source>
        <dbReference type="Proteomes" id="UP000232638"/>
    </source>
</evidence>
<comment type="pathway">
    <text evidence="1">Cofactor biosynthesis; ubiquinone biosynthesis.</text>
</comment>
<evidence type="ECO:0000256" key="1">
    <source>
        <dbReference type="HAMAP-Rule" id="MF_02216"/>
    </source>
</evidence>
<keyword evidence="1" id="KW-0831">Ubiquinone biosynthesis</keyword>
<comment type="function">
    <text evidence="1">Required for efficient ubiquinone (coenzyme Q) biosynthesis. UbiK is probably an accessory factor of Ubi enzymes and facilitates ubiquinone biosynthesis by acting as an assembly factor, a targeting factor, or both.</text>
</comment>
<comment type="subcellular location">
    <subcellularLocation>
        <location evidence="1">Cytoplasm</location>
    </subcellularLocation>
</comment>
<dbReference type="HAMAP" id="MF_02216">
    <property type="entry name" value="UbiK"/>
    <property type="match status" value="1"/>
</dbReference>
<dbReference type="GO" id="GO:0006744">
    <property type="term" value="P:ubiquinone biosynthetic process"/>
    <property type="evidence" value="ECO:0007669"/>
    <property type="project" value="UniProtKB-UniRule"/>
</dbReference>
<dbReference type="NCBIfam" id="NF047835">
    <property type="entry name" value="UbiqAccUbiK"/>
    <property type="match status" value="1"/>
</dbReference>
<dbReference type="AlphaFoldDB" id="A0A2K8U3E3"/>
<comment type="similarity">
    <text evidence="1">Belongs to the UbiK family.</text>
</comment>
<keyword evidence="3" id="KW-1185">Reference proteome</keyword>
<keyword evidence="1" id="KW-0963">Cytoplasm</keyword>
<dbReference type="PANTHER" id="PTHR38040:SF1">
    <property type="entry name" value="UBIQUINONE BIOSYNTHESIS ACCESSORY FACTOR UBIK"/>
    <property type="match status" value="1"/>
</dbReference>
<feature type="coiled-coil region" evidence="1">
    <location>
        <begin position="59"/>
        <end position="86"/>
    </location>
</feature>
<sequence length="88" mass="9733">MFDPKQLDDFAQRLAGALPDGLKTLQEDLGRNLRGSLEAGLSRLDLVNREEFDVQTAVLGRTREKLARLEAQVAELERVLALAGTRAD</sequence>
<proteinExistence type="inferred from homology"/>
<name>A0A2K8U3E3_9GAMM</name>
<dbReference type="Proteomes" id="UP000232638">
    <property type="component" value="Chromosome"/>
</dbReference>
<dbReference type="EMBL" id="CP020370">
    <property type="protein sequence ID" value="AUB79561.1"/>
    <property type="molecule type" value="Genomic_DNA"/>
</dbReference>
<gene>
    <name evidence="1" type="primary">ubiK</name>
    <name evidence="2" type="ORF">THSYN_00345</name>
</gene>
<protein>
    <recommendedName>
        <fullName evidence="1">Ubiquinone biosynthesis accessory factor UbiK</fullName>
    </recommendedName>
</protein>
<dbReference type="RefSeq" id="WP_100917380.1">
    <property type="nucleotide sequence ID" value="NZ_CP020370.1"/>
</dbReference>
<reference evidence="2 3" key="1">
    <citation type="submission" date="2017-03" db="EMBL/GenBank/DDBJ databases">
        <title>Complete genome sequence of Candidatus 'Thiodictyon syntrophicum' sp. nov. strain Cad16T, a photolithoautotroph purple sulfur bacterium isolated from an alpine meromictic lake.</title>
        <authorList>
            <person name="Luedin S.M."/>
            <person name="Pothier J.F."/>
            <person name="Danza F."/>
            <person name="Storelli N."/>
            <person name="Wittwer M."/>
            <person name="Tonolla M."/>
        </authorList>
    </citation>
    <scope>NUCLEOTIDE SEQUENCE [LARGE SCALE GENOMIC DNA]</scope>
    <source>
        <strain evidence="2 3">Cad16T</strain>
    </source>
</reference>
<dbReference type="OrthoDB" id="5297354at2"/>
<dbReference type="PANTHER" id="PTHR38040">
    <property type="entry name" value="UBIQUINONE BIOSYNTHESIS ACCESSORY FACTOR UBIK"/>
    <property type="match status" value="1"/>
</dbReference>
<dbReference type="GO" id="GO:0005829">
    <property type="term" value="C:cytosol"/>
    <property type="evidence" value="ECO:0007669"/>
    <property type="project" value="TreeGrafter"/>
</dbReference>
<dbReference type="KEGG" id="tsy:THSYN_00345"/>
<organism evidence="2 3">
    <name type="scientific">Candidatus Thiodictyon syntrophicum</name>
    <dbReference type="NCBI Taxonomy" id="1166950"/>
    <lineage>
        <taxon>Bacteria</taxon>
        <taxon>Pseudomonadati</taxon>
        <taxon>Pseudomonadota</taxon>
        <taxon>Gammaproteobacteria</taxon>
        <taxon>Chromatiales</taxon>
        <taxon>Chromatiaceae</taxon>
        <taxon>Thiodictyon</taxon>
    </lineage>
</organism>
<dbReference type="InterPro" id="IPR007475">
    <property type="entry name" value="UbiK"/>
</dbReference>
<keyword evidence="1" id="KW-0175">Coiled coil</keyword>
<dbReference type="UniPathway" id="UPA00232"/>
<evidence type="ECO:0000313" key="2">
    <source>
        <dbReference type="EMBL" id="AUB79561.1"/>
    </source>
</evidence>
<dbReference type="Pfam" id="PF04380">
    <property type="entry name" value="BMFP"/>
    <property type="match status" value="1"/>
</dbReference>